<dbReference type="RefSeq" id="WP_213109271.1">
    <property type="nucleotide sequence ID" value="NZ_JAGYPJ010000001.1"/>
</dbReference>
<reference evidence="2 3" key="1">
    <citation type="submission" date="2021-05" db="EMBL/GenBank/DDBJ databases">
        <title>Novel Bacillus species.</title>
        <authorList>
            <person name="Liu G."/>
        </authorList>
    </citation>
    <scope>NUCLEOTIDE SEQUENCE [LARGE SCALE GENOMIC DNA]</scope>
    <source>
        <strain evidence="2 3">FJAT-49732</strain>
    </source>
</reference>
<feature type="transmembrane region" description="Helical" evidence="1">
    <location>
        <begin position="49"/>
        <end position="73"/>
    </location>
</feature>
<gene>
    <name evidence="2" type="ORF">KHA93_02520</name>
</gene>
<evidence type="ECO:0000313" key="3">
    <source>
        <dbReference type="Proteomes" id="UP000682713"/>
    </source>
</evidence>
<feature type="transmembrane region" description="Helical" evidence="1">
    <location>
        <begin position="15"/>
        <end position="37"/>
    </location>
</feature>
<name>A0A942TI53_9BACI</name>
<evidence type="ECO:0000256" key="1">
    <source>
        <dbReference type="SAM" id="Phobius"/>
    </source>
</evidence>
<keyword evidence="1" id="KW-0812">Transmembrane</keyword>
<dbReference type="Pfam" id="PF11667">
    <property type="entry name" value="DUF3267"/>
    <property type="match status" value="1"/>
</dbReference>
<proteinExistence type="predicted"/>
<keyword evidence="3" id="KW-1185">Reference proteome</keyword>
<accession>A0A942TI53</accession>
<feature type="transmembrane region" description="Helical" evidence="1">
    <location>
        <begin position="110"/>
        <end position="128"/>
    </location>
</feature>
<keyword evidence="1" id="KW-0472">Membrane</keyword>
<organism evidence="2 3">
    <name type="scientific">Lederbergia citrisecunda</name>
    <dbReference type="NCBI Taxonomy" id="2833583"/>
    <lineage>
        <taxon>Bacteria</taxon>
        <taxon>Bacillati</taxon>
        <taxon>Bacillota</taxon>
        <taxon>Bacilli</taxon>
        <taxon>Bacillales</taxon>
        <taxon>Bacillaceae</taxon>
        <taxon>Lederbergia</taxon>
    </lineage>
</organism>
<dbReference type="EMBL" id="JAGYPJ010000001">
    <property type="protein sequence ID" value="MBS4198521.1"/>
    <property type="molecule type" value="Genomic_DNA"/>
</dbReference>
<protein>
    <submittedName>
        <fullName evidence="2">DUF3267 domain-containing protein</fullName>
    </submittedName>
</protein>
<dbReference type="InterPro" id="IPR021683">
    <property type="entry name" value="DUF3267"/>
</dbReference>
<evidence type="ECO:0000313" key="2">
    <source>
        <dbReference type="EMBL" id="MBS4198521.1"/>
    </source>
</evidence>
<comment type="caution">
    <text evidence="2">The sequence shown here is derived from an EMBL/GenBank/DDBJ whole genome shotgun (WGS) entry which is preliminary data.</text>
</comment>
<dbReference type="Proteomes" id="UP000682713">
    <property type="component" value="Unassembled WGS sequence"/>
</dbReference>
<keyword evidence="1" id="KW-1133">Transmembrane helix</keyword>
<dbReference type="AlphaFoldDB" id="A0A942TI53"/>
<sequence length="178" mass="21132">MHCWKSYNVNKKYEFYRLFIISSFITLLVFVFAYVLMQSIAVNPLNDNYFIVFACIFILLYPVHKLFHVIPLLKHYKHLKIDLDFYFYILPIVHITIRNLTSKRRFATSLFFPFFIINSILVLAMFLFPEYVHYLTILLAYHVGLCSIDMIYAKSLLSSPKGAMIEENEDGYEILVKE</sequence>